<evidence type="ECO:0000256" key="4">
    <source>
        <dbReference type="ARBA" id="ARBA00023136"/>
    </source>
</evidence>
<dbReference type="AlphaFoldDB" id="A0A2W5KLH9"/>
<feature type="transmembrane region" description="Helical" evidence="5">
    <location>
        <begin position="139"/>
        <end position="159"/>
    </location>
</feature>
<dbReference type="GO" id="GO:0015386">
    <property type="term" value="F:potassium:proton antiporter activity"/>
    <property type="evidence" value="ECO:0007669"/>
    <property type="project" value="TreeGrafter"/>
</dbReference>
<dbReference type="Pfam" id="PF01699">
    <property type="entry name" value="Na_Ca_ex"/>
    <property type="match status" value="2"/>
</dbReference>
<keyword evidence="4 5" id="KW-0472">Membrane</keyword>
<proteinExistence type="predicted"/>
<name>A0A2W5KLH9_ANCNO</name>
<accession>A0A2W5KLH9</accession>
<dbReference type="InterPro" id="IPR052946">
    <property type="entry name" value="Alkaline_pH_Ca-Antiporter"/>
</dbReference>
<protein>
    <submittedName>
        <fullName evidence="7">Ionic transporter</fullName>
    </submittedName>
</protein>
<evidence type="ECO:0000256" key="2">
    <source>
        <dbReference type="ARBA" id="ARBA00022692"/>
    </source>
</evidence>
<feature type="transmembrane region" description="Helical" evidence="5">
    <location>
        <begin position="7"/>
        <end position="27"/>
    </location>
</feature>
<keyword evidence="3 5" id="KW-1133">Transmembrane helix</keyword>
<comment type="caution">
    <text evidence="7">The sequence shown here is derived from an EMBL/GenBank/DDBJ whole genome shotgun (WGS) entry which is preliminary data.</text>
</comment>
<feature type="transmembrane region" description="Helical" evidence="5">
    <location>
        <begin position="39"/>
        <end position="59"/>
    </location>
</feature>
<evidence type="ECO:0000259" key="6">
    <source>
        <dbReference type="Pfam" id="PF01699"/>
    </source>
</evidence>
<dbReference type="GO" id="GO:0005886">
    <property type="term" value="C:plasma membrane"/>
    <property type="evidence" value="ECO:0007669"/>
    <property type="project" value="TreeGrafter"/>
</dbReference>
<evidence type="ECO:0000313" key="8">
    <source>
        <dbReference type="Proteomes" id="UP000249577"/>
    </source>
</evidence>
<sequence>MASRARAAAYYVAPVGSLAFGAALVLLGGHLPIAPPFAILIYATATAILFSTVFVVLHHAESVAHRIGEPYGTLLLTFAVTTIEVSIIVSLMLEGKNNPTLARESVFSTVMIVTCGVVGACLMLGGWRHGHQELKRQGTTALLSVLFALSVLTLVLPNYTLTTAPGTFSVWQLAFVGALAVLLYAAFVFAQTVSHRDDFVEDLVARPTHDARPERRENVAVSLIMLFAGLGGVVLLAEYVASGVEHGLVALRMQQVDAIIGALIATLVLLPEGVSAIRAARNNELQRSLNIALGSACATIGLTIPTVALVSVLTGRELVLGLGAGDSALLILALAICVLSFSTGRTIVLTGLVHLVVFVAYLLLIVVP</sequence>
<reference evidence="7 8" key="1">
    <citation type="submission" date="2017-08" db="EMBL/GenBank/DDBJ databases">
        <title>Infants hospitalized years apart are colonized by the same room-sourced microbial strains.</title>
        <authorList>
            <person name="Brooks B."/>
            <person name="Olm M.R."/>
            <person name="Firek B.A."/>
            <person name="Baker R."/>
            <person name="Thomas B.C."/>
            <person name="Morowitz M.J."/>
            <person name="Banfield J.F."/>
        </authorList>
    </citation>
    <scope>NUCLEOTIDE SEQUENCE [LARGE SCALE GENOMIC DNA]</scope>
    <source>
        <strain evidence="7">S2_005_003_R2_43</strain>
    </source>
</reference>
<feature type="domain" description="Sodium/calcium exchanger membrane region" evidence="6">
    <location>
        <begin position="222"/>
        <end position="366"/>
    </location>
</feature>
<organism evidence="7 8">
    <name type="scientific">Ancylobacter novellus</name>
    <name type="common">Thiobacillus novellus</name>
    <dbReference type="NCBI Taxonomy" id="921"/>
    <lineage>
        <taxon>Bacteria</taxon>
        <taxon>Pseudomonadati</taxon>
        <taxon>Pseudomonadota</taxon>
        <taxon>Alphaproteobacteria</taxon>
        <taxon>Hyphomicrobiales</taxon>
        <taxon>Xanthobacteraceae</taxon>
        <taxon>Ancylobacter</taxon>
    </lineage>
</organism>
<evidence type="ECO:0000256" key="5">
    <source>
        <dbReference type="SAM" id="Phobius"/>
    </source>
</evidence>
<feature type="transmembrane region" description="Helical" evidence="5">
    <location>
        <begin position="289"/>
        <end position="312"/>
    </location>
</feature>
<gene>
    <name evidence="7" type="ORF">DI565_03195</name>
</gene>
<evidence type="ECO:0000313" key="7">
    <source>
        <dbReference type="EMBL" id="PZQ17762.1"/>
    </source>
</evidence>
<feature type="domain" description="Sodium/calcium exchanger membrane region" evidence="6">
    <location>
        <begin position="37"/>
        <end position="192"/>
    </location>
</feature>
<feature type="transmembrane region" description="Helical" evidence="5">
    <location>
        <begin position="259"/>
        <end position="277"/>
    </location>
</feature>
<feature type="transmembrane region" description="Helical" evidence="5">
    <location>
        <begin position="346"/>
        <end position="367"/>
    </location>
</feature>
<dbReference type="InterPro" id="IPR004837">
    <property type="entry name" value="NaCa_Exmemb"/>
</dbReference>
<feature type="transmembrane region" description="Helical" evidence="5">
    <location>
        <begin position="318"/>
        <end position="339"/>
    </location>
</feature>
<feature type="transmembrane region" description="Helical" evidence="5">
    <location>
        <begin position="71"/>
        <end position="93"/>
    </location>
</feature>
<keyword evidence="2 5" id="KW-0812">Transmembrane</keyword>
<comment type="subcellular location">
    <subcellularLocation>
        <location evidence="1">Membrane</location>
        <topology evidence="1">Multi-pass membrane protein</topology>
    </subcellularLocation>
</comment>
<evidence type="ECO:0000256" key="1">
    <source>
        <dbReference type="ARBA" id="ARBA00004141"/>
    </source>
</evidence>
<feature type="transmembrane region" description="Helical" evidence="5">
    <location>
        <begin position="171"/>
        <end position="190"/>
    </location>
</feature>
<feature type="transmembrane region" description="Helical" evidence="5">
    <location>
        <begin position="219"/>
        <end position="239"/>
    </location>
</feature>
<evidence type="ECO:0000256" key="3">
    <source>
        <dbReference type="ARBA" id="ARBA00022989"/>
    </source>
</evidence>
<dbReference type="GO" id="GO:0015385">
    <property type="term" value="F:sodium:proton antiporter activity"/>
    <property type="evidence" value="ECO:0007669"/>
    <property type="project" value="TreeGrafter"/>
</dbReference>
<dbReference type="PANTHER" id="PTHR37958">
    <property type="entry name" value="SODIUM-POTASSIUM/PROTON ANTIPORTER CHAA"/>
    <property type="match status" value="1"/>
</dbReference>
<feature type="transmembrane region" description="Helical" evidence="5">
    <location>
        <begin position="105"/>
        <end position="127"/>
    </location>
</feature>
<dbReference type="Proteomes" id="UP000249577">
    <property type="component" value="Unassembled WGS sequence"/>
</dbReference>
<dbReference type="EMBL" id="QFPN01000002">
    <property type="protein sequence ID" value="PZQ17762.1"/>
    <property type="molecule type" value="Genomic_DNA"/>
</dbReference>
<dbReference type="PANTHER" id="PTHR37958:SF1">
    <property type="entry name" value="SODIUM-POTASSIUM_PROTON ANTIPORTER CHAA"/>
    <property type="match status" value="1"/>
</dbReference>